<dbReference type="Proteomes" id="UP000000238">
    <property type="component" value="Chromosome"/>
</dbReference>
<evidence type="ECO:0000256" key="18">
    <source>
        <dbReference type="ARBA" id="ARBA00031026"/>
    </source>
</evidence>
<evidence type="ECO:0000259" key="21">
    <source>
        <dbReference type="PROSITE" id="PS51387"/>
    </source>
</evidence>
<dbReference type="GO" id="GO:0008360">
    <property type="term" value="P:regulation of cell shape"/>
    <property type="evidence" value="ECO:0007669"/>
    <property type="project" value="UniProtKB-KW"/>
</dbReference>
<evidence type="ECO:0000256" key="4">
    <source>
        <dbReference type="ARBA" id="ARBA00004752"/>
    </source>
</evidence>
<evidence type="ECO:0000256" key="8">
    <source>
        <dbReference type="ARBA" id="ARBA00022490"/>
    </source>
</evidence>
<reference evidence="22 23" key="1">
    <citation type="journal article" date="2005" name="Nucleic Acids Res.">
        <title>Genomic blueprint of Hahella chejuensis, a marine microbe producing an algicidal agent.</title>
        <authorList>
            <person name="Jeong H."/>
            <person name="Yim J.H."/>
            <person name="Lee C."/>
            <person name="Choi S.-H."/>
            <person name="Park Y.K."/>
            <person name="Yoon S.H."/>
            <person name="Hur C.-G."/>
            <person name="Kang H.-Y."/>
            <person name="Kim D."/>
            <person name="Lee H.H."/>
            <person name="Park K.H."/>
            <person name="Park S.-H."/>
            <person name="Park H.-S."/>
            <person name="Lee H.K."/>
            <person name="Oh T.K."/>
            <person name="Kim J.F."/>
        </authorList>
    </citation>
    <scope>NUCLEOTIDE SEQUENCE [LARGE SCALE GENOMIC DNA]</scope>
    <source>
        <strain evidence="22 23">KCTC 2396</strain>
    </source>
</reference>
<dbReference type="GO" id="GO:0051301">
    <property type="term" value="P:cell division"/>
    <property type="evidence" value="ECO:0007669"/>
    <property type="project" value="UniProtKB-KW"/>
</dbReference>
<dbReference type="eggNOG" id="COG0812">
    <property type="taxonomic scope" value="Bacteria"/>
</dbReference>
<keyword evidence="13 20" id="KW-0133">Cell shape</keyword>
<dbReference type="InterPro" id="IPR036635">
    <property type="entry name" value="MurB_C_sf"/>
</dbReference>
<proteinExistence type="inferred from homology"/>
<keyword evidence="9 20" id="KW-0132">Cell division</keyword>
<dbReference type="InterPro" id="IPR016166">
    <property type="entry name" value="FAD-bd_PCMH"/>
</dbReference>
<dbReference type="HAMAP" id="MF_00037">
    <property type="entry name" value="MurB"/>
    <property type="match status" value="1"/>
</dbReference>
<organism evidence="22 23">
    <name type="scientific">Hahella chejuensis (strain KCTC 2396)</name>
    <dbReference type="NCBI Taxonomy" id="349521"/>
    <lineage>
        <taxon>Bacteria</taxon>
        <taxon>Pseudomonadati</taxon>
        <taxon>Pseudomonadota</taxon>
        <taxon>Gammaproteobacteria</taxon>
        <taxon>Oceanospirillales</taxon>
        <taxon>Hahellaceae</taxon>
        <taxon>Hahella</taxon>
    </lineage>
</organism>
<dbReference type="GO" id="GO:0071555">
    <property type="term" value="P:cell wall organization"/>
    <property type="evidence" value="ECO:0007669"/>
    <property type="project" value="UniProtKB-KW"/>
</dbReference>
<sequence>MRWELNADLAMRHTMGCPARVARMVSVTSINDIRCVLSELKSASSPAFVLGGGSNVVFTRDLAGVVIKMENRGVSVDASGSGDDIVRAAAGENWHEFVWWTLARSYVGLENLALIPGTVGAAPIQNIGAYGVELKDRLHSVRAVHMDTLEEREFSLSECCFGYRDSFFKSEQGRRWLIWEVAFRLSSDTPLVLEYAELRRRWELAGAPAEASAVAKIVEAIRAEKLPDPAQVPNSGSFFKNPVVSEARFLALSEKYPEMVSFPLPDGSRKLAAGWLIQACGWKGFLESGVGVYPKQALVLINPGHKPGSEVKLLASRIQASVEERFGVSLEVEPLIL</sequence>
<evidence type="ECO:0000256" key="2">
    <source>
        <dbReference type="ARBA" id="ARBA00003921"/>
    </source>
</evidence>
<comment type="pathway">
    <text evidence="4 20">Cell wall biogenesis; peptidoglycan biosynthesis.</text>
</comment>
<evidence type="ECO:0000256" key="16">
    <source>
        <dbReference type="ARBA" id="ARBA00023306"/>
    </source>
</evidence>
<keyword evidence="10 20" id="KW-0285">Flavoprotein</keyword>
<dbReference type="EMBL" id="CP000155">
    <property type="protein sequence ID" value="ABC29494.1"/>
    <property type="molecule type" value="Genomic_DNA"/>
</dbReference>
<feature type="domain" description="FAD-binding PCMH-type" evidence="21">
    <location>
        <begin position="14"/>
        <end position="188"/>
    </location>
</feature>
<dbReference type="RefSeq" id="WP_011396563.1">
    <property type="nucleotide sequence ID" value="NC_007645.1"/>
</dbReference>
<feature type="active site" description="Proton donor" evidence="20">
    <location>
        <position position="237"/>
    </location>
</feature>
<comment type="function">
    <text evidence="2 20">Cell wall formation.</text>
</comment>
<dbReference type="PANTHER" id="PTHR21071">
    <property type="entry name" value="UDP-N-ACETYLENOLPYRUVOYLGLUCOSAMINE REDUCTASE"/>
    <property type="match status" value="1"/>
</dbReference>
<evidence type="ECO:0000256" key="3">
    <source>
        <dbReference type="ARBA" id="ARBA00004496"/>
    </source>
</evidence>
<dbReference type="Pfam" id="PF02873">
    <property type="entry name" value="MurB_C"/>
    <property type="match status" value="1"/>
</dbReference>
<dbReference type="InterPro" id="IPR016169">
    <property type="entry name" value="FAD-bd_PCMH_sub2"/>
</dbReference>
<gene>
    <name evidence="20 22" type="primary">murB</name>
    <name evidence="22" type="ordered locus">HCH_02708</name>
</gene>
<dbReference type="Pfam" id="PF01565">
    <property type="entry name" value="FAD_binding_4"/>
    <property type="match status" value="1"/>
</dbReference>
<evidence type="ECO:0000256" key="20">
    <source>
        <dbReference type="HAMAP-Rule" id="MF_00037"/>
    </source>
</evidence>
<comment type="similarity">
    <text evidence="5 20">Belongs to the MurB family.</text>
</comment>
<keyword evidence="14 20" id="KW-0573">Peptidoglycan synthesis</keyword>
<dbReference type="PANTHER" id="PTHR21071:SF4">
    <property type="entry name" value="UDP-N-ACETYLENOLPYRUVOYLGLUCOSAMINE REDUCTASE"/>
    <property type="match status" value="1"/>
</dbReference>
<evidence type="ECO:0000256" key="15">
    <source>
        <dbReference type="ARBA" id="ARBA00023002"/>
    </source>
</evidence>
<comment type="cofactor">
    <cofactor evidence="1 20">
        <name>FAD</name>
        <dbReference type="ChEBI" id="CHEBI:57692"/>
    </cofactor>
</comment>
<keyword evidence="12 20" id="KW-0521">NADP</keyword>
<keyword evidence="17 20" id="KW-0961">Cell wall biogenesis/degradation</keyword>
<feature type="active site" evidence="20">
    <location>
        <position position="164"/>
    </location>
</feature>
<comment type="subcellular location">
    <subcellularLocation>
        <location evidence="3 20">Cytoplasm</location>
    </subcellularLocation>
</comment>
<dbReference type="EC" id="1.3.1.98" evidence="6 20"/>
<evidence type="ECO:0000256" key="17">
    <source>
        <dbReference type="ARBA" id="ARBA00023316"/>
    </source>
</evidence>
<accession>Q2SIN0</accession>
<keyword evidence="16 20" id="KW-0131">Cell cycle</keyword>
<dbReference type="InterPro" id="IPR006094">
    <property type="entry name" value="Oxid_FAD_bind_N"/>
</dbReference>
<dbReference type="KEGG" id="hch:HCH_02708"/>
<keyword evidence="23" id="KW-1185">Reference proteome</keyword>
<comment type="catalytic activity">
    <reaction evidence="19 20">
        <text>UDP-N-acetyl-alpha-D-muramate + NADP(+) = UDP-N-acetyl-3-O-(1-carboxyvinyl)-alpha-D-glucosamine + NADPH + H(+)</text>
        <dbReference type="Rhea" id="RHEA:12248"/>
        <dbReference type="ChEBI" id="CHEBI:15378"/>
        <dbReference type="ChEBI" id="CHEBI:57783"/>
        <dbReference type="ChEBI" id="CHEBI:58349"/>
        <dbReference type="ChEBI" id="CHEBI:68483"/>
        <dbReference type="ChEBI" id="CHEBI:70757"/>
        <dbReference type="EC" id="1.3.1.98"/>
    </reaction>
</comment>
<evidence type="ECO:0000256" key="13">
    <source>
        <dbReference type="ARBA" id="ARBA00022960"/>
    </source>
</evidence>
<dbReference type="Gene3D" id="3.30.43.10">
    <property type="entry name" value="Uridine Diphospho-n-acetylenolpyruvylglucosamine Reductase, domain 2"/>
    <property type="match status" value="1"/>
</dbReference>
<evidence type="ECO:0000256" key="1">
    <source>
        <dbReference type="ARBA" id="ARBA00001974"/>
    </source>
</evidence>
<evidence type="ECO:0000256" key="11">
    <source>
        <dbReference type="ARBA" id="ARBA00022827"/>
    </source>
</evidence>
<dbReference type="GO" id="GO:0005829">
    <property type="term" value="C:cytosol"/>
    <property type="evidence" value="ECO:0007669"/>
    <property type="project" value="TreeGrafter"/>
</dbReference>
<evidence type="ECO:0000256" key="10">
    <source>
        <dbReference type="ARBA" id="ARBA00022630"/>
    </source>
</evidence>
<evidence type="ECO:0000256" key="7">
    <source>
        <dbReference type="ARBA" id="ARBA00015188"/>
    </source>
</evidence>
<keyword evidence="11 20" id="KW-0274">FAD</keyword>
<evidence type="ECO:0000313" key="23">
    <source>
        <dbReference type="Proteomes" id="UP000000238"/>
    </source>
</evidence>
<evidence type="ECO:0000256" key="19">
    <source>
        <dbReference type="ARBA" id="ARBA00048914"/>
    </source>
</evidence>
<evidence type="ECO:0000256" key="9">
    <source>
        <dbReference type="ARBA" id="ARBA00022618"/>
    </source>
</evidence>
<dbReference type="InterPro" id="IPR003170">
    <property type="entry name" value="MurB"/>
</dbReference>
<keyword evidence="15 20" id="KW-0560">Oxidoreductase</keyword>
<evidence type="ECO:0000256" key="5">
    <source>
        <dbReference type="ARBA" id="ARBA00010485"/>
    </source>
</evidence>
<dbReference type="HOGENOM" id="CLU_035304_0_0_6"/>
<dbReference type="SUPFAM" id="SSF56194">
    <property type="entry name" value="Uridine diphospho-N-Acetylenolpyruvylglucosamine reductase, MurB, C-terminal domain"/>
    <property type="match status" value="1"/>
</dbReference>
<protein>
    <recommendedName>
        <fullName evidence="7 20">UDP-N-acetylenolpyruvoylglucosamine reductase</fullName>
        <ecNumber evidence="6 20">1.3.1.98</ecNumber>
    </recommendedName>
    <alternativeName>
        <fullName evidence="18 20">UDP-N-acetylmuramate dehydrogenase</fullName>
    </alternativeName>
</protein>
<name>Q2SIN0_HAHCH</name>
<dbReference type="GO" id="GO:0008762">
    <property type="term" value="F:UDP-N-acetylmuramate dehydrogenase activity"/>
    <property type="evidence" value="ECO:0007669"/>
    <property type="project" value="UniProtKB-UniRule"/>
</dbReference>
<dbReference type="GO" id="GO:0009252">
    <property type="term" value="P:peptidoglycan biosynthetic process"/>
    <property type="evidence" value="ECO:0007669"/>
    <property type="project" value="UniProtKB-UniRule"/>
</dbReference>
<dbReference type="GO" id="GO:0071949">
    <property type="term" value="F:FAD binding"/>
    <property type="evidence" value="ECO:0007669"/>
    <property type="project" value="InterPro"/>
</dbReference>
<dbReference type="NCBIfam" id="TIGR00179">
    <property type="entry name" value="murB"/>
    <property type="match status" value="1"/>
</dbReference>
<dbReference type="Gene3D" id="3.90.78.10">
    <property type="entry name" value="UDP-N-acetylenolpyruvoylglucosamine reductase, C-terminal domain"/>
    <property type="match status" value="1"/>
</dbReference>
<feature type="active site" evidence="20">
    <location>
        <position position="333"/>
    </location>
</feature>
<dbReference type="InterPro" id="IPR036318">
    <property type="entry name" value="FAD-bd_PCMH-like_sf"/>
</dbReference>
<dbReference type="NCBIfam" id="NF000755">
    <property type="entry name" value="PRK00046.1"/>
    <property type="match status" value="1"/>
</dbReference>
<keyword evidence="8 20" id="KW-0963">Cytoplasm</keyword>
<dbReference type="PROSITE" id="PS51387">
    <property type="entry name" value="FAD_PCMH"/>
    <property type="match status" value="1"/>
</dbReference>
<evidence type="ECO:0000256" key="6">
    <source>
        <dbReference type="ARBA" id="ARBA00012518"/>
    </source>
</evidence>
<evidence type="ECO:0000313" key="22">
    <source>
        <dbReference type="EMBL" id="ABC29494.1"/>
    </source>
</evidence>
<dbReference type="STRING" id="349521.HCH_02708"/>
<dbReference type="UniPathway" id="UPA00219"/>
<evidence type="ECO:0000256" key="12">
    <source>
        <dbReference type="ARBA" id="ARBA00022857"/>
    </source>
</evidence>
<evidence type="ECO:0000256" key="14">
    <source>
        <dbReference type="ARBA" id="ARBA00022984"/>
    </source>
</evidence>
<dbReference type="InterPro" id="IPR011601">
    <property type="entry name" value="MurB_C"/>
</dbReference>
<dbReference type="Gene3D" id="3.30.465.10">
    <property type="match status" value="1"/>
</dbReference>
<dbReference type="AlphaFoldDB" id="Q2SIN0"/>
<dbReference type="InterPro" id="IPR016167">
    <property type="entry name" value="FAD-bd_PCMH_sub1"/>
</dbReference>
<dbReference type="SUPFAM" id="SSF56176">
    <property type="entry name" value="FAD-binding/transporter-associated domain-like"/>
    <property type="match status" value="1"/>
</dbReference>